<dbReference type="EMBL" id="FCOA02000030">
    <property type="protein sequence ID" value="SAK87052.1"/>
    <property type="molecule type" value="Genomic_DNA"/>
</dbReference>
<organism evidence="1 2">
    <name type="scientific">Caballeronia hypogeia</name>
    <dbReference type="NCBI Taxonomy" id="1777140"/>
    <lineage>
        <taxon>Bacteria</taxon>
        <taxon>Pseudomonadati</taxon>
        <taxon>Pseudomonadota</taxon>
        <taxon>Betaproteobacteria</taxon>
        <taxon>Burkholderiales</taxon>
        <taxon>Burkholderiaceae</taxon>
        <taxon>Caballeronia</taxon>
    </lineage>
</organism>
<keyword evidence="2" id="KW-1185">Reference proteome</keyword>
<reference evidence="1" key="1">
    <citation type="submission" date="2016-01" db="EMBL/GenBank/DDBJ databases">
        <authorList>
            <person name="Peeters C."/>
        </authorList>
    </citation>
    <scope>NUCLEOTIDE SEQUENCE</scope>
    <source>
        <strain evidence="1">LMG 29322</strain>
    </source>
</reference>
<protein>
    <submittedName>
        <fullName evidence="1">Uncharacterized protein</fullName>
    </submittedName>
</protein>
<dbReference type="OrthoDB" id="8759100at2"/>
<accession>A0A158CXF8</accession>
<evidence type="ECO:0000313" key="1">
    <source>
        <dbReference type="EMBL" id="SAK87052.1"/>
    </source>
</evidence>
<name>A0A158CXF8_9BURK</name>
<dbReference type="AlphaFoldDB" id="A0A158CXF8"/>
<evidence type="ECO:0000313" key="2">
    <source>
        <dbReference type="Proteomes" id="UP000054851"/>
    </source>
</evidence>
<proteinExistence type="predicted"/>
<comment type="caution">
    <text evidence="1">The sequence shown here is derived from an EMBL/GenBank/DDBJ whole genome shotgun (WGS) entry which is preliminary data.</text>
</comment>
<dbReference type="Proteomes" id="UP000054851">
    <property type="component" value="Unassembled WGS sequence"/>
</dbReference>
<sequence length="68" mass="7839">MSLEYIRDSRFHIIGSIRTDNNGKQTAYDAHFHMVGIYDPQMNLTRDARFRVFGGGNQLSALIWRAHA</sequence>
<gene>
    <name evidence="1" type="ORF">AWB79_06153</name>
</gene>
<dbReference type="RefSeq" id="WP_061171186.1">
    <property type="nucleotide sequence ID" value="NZ_FCOA02000030.1"/>
</dbReference>